<name>A0A2V2MTC5_9EURY</name>
<keyword evidence="5" id="KW-1185">Reference proteome</keyword>
<keyword evidence="3" id="KW-0067">ATP-binding</keyword>
<accession>A0A2V2MTC5</accession>
<evidence type="ECO:0000256" key="2">
    <source>
        <dbReference type="ARBA" id="ARBA00022801"/>
    </source>
</evidence>
<reference evidence="4 5" key="1">
    <citation type="submission" date="2018-05" db="EMBL/GenBank/DDBJ databases">
        <title>Draft genome of Methanospirillum lacunae Ki8-1.</title>
        <authorList>
            <person name="Dueholm M.S."/>
            <person name="Nielsen P.H."/>
            <person name="Bakmann L.F."/>
            <person name="Otzen D.E."/>
        </authorList>
    </citation>
    <scope>NUCLEOTIDE SEQUENCE [LARGE SCALE GENOMIC DNA]</scope>
    <source>
        <strain evidence="4 5">Ki8-1</strain>
    </source>
</reference>
<keyword evidence="4" id="KW-0808">Transferase</keyword>
<sequence length="195" mass="21965">MNLDTVIPTKSQPVYIITGAQAEGKTTFLTQILDQLRAEGVKMQGFVAPGYFQDGMRSGFSIINLETGESEELCSTTPEEGAEQHARYYFRQKAITFGNRAILDIRSDTTDLLVIDEVGRFDVQGALWGGSITRLVEHHHPPMIWTVRRDFLGIVTERWQIKPVIRDIGSISCDEVTEEIMGDIRIYRSAAKQLD</sequence>
<dbReference type="AlphaFoldDB" id="A0A2V2MTC5"/>
<keyword evidence="1" id="KW-0547">Nucleotide-binding</keyword>
<dbReference type="GO" id="GO:0017111">
    <property type="term" value="F:ribonucleoside triphosphate phosphatase activity"/>
    <property type="evidence" value="ECO:0007669"/>
    <property type="project" value="InterPro"/>
</dbReference>
<evidence type="ECO:0000313" key="5">
    <source>
        <dbReference type="Proteomes" id="UP000245657"/>
    </source>
</evidence>
<dbReference type="SUPFAM" id="SSF52540">
    <property type="entry name" value="P-loop containing nucleoside triphosphate hydrolases"/>
    <property type="match status" value="1"/>
</dbReference>
<dbReference type="GO" id="GO:0005524">
    <property type="term" value="F:ATP binding"/>
    <property type="evidence" value="ECO:0007669"/>
    <property type="project" value="UniProtKB-KW"/>
</dbReference>
<comment type="caution">
    <text evidence="4">The sequence shown here is derived from an EMBL/GenBank/DDBJ whole genome shotgun (WGS) entry which is preliminary data.</text>
</comment>
<dbReference type="EMBL" id="QGMY01000008">
    <property type="protein sequence ID" value="PWR71282.1"/>
    <property type="molecule type" value="Genomic_DNA"/>
</dbReference>
<dbReference type="InterPro" id="IPR004948">
    <property type="entry name" value="Nuc-triphosphatase_THEP1"/>
</dbReference>
<gene>
    <name evidence="4" type="ORF">DK846_10460</name>
</gene>
<keyword evidence="4" id="KW-0418">Kinase</keyword>
<dbReference type="PANTHER" id="PTHR43146:SF1">
    <property type="entry name" value="CANCER-RELATED NUCLEOSIDE-TRIPHOSPHATASE"/>
    <property type="match status" value="1"/>
</dbReference>
<dbReference type="Gene3D" id="3.40.50.300">
    <property type="entry name" value="P-loop containing nucleotide triphosphate hydrolases"/>
    <property type="match status" value="1"/>
</dbReference>
<dbReference type="GO" id="GO:0016301">
    <property type="term" value="F:kinase activity"/>
    <property type="evidence" value="ECO:0007669"/>
    <property type="project" value="UniProtKB-KW"/>
</dbReference>
<keyword evidence="2" id="KW-0378">Hydrolase</keyword>
<dbReference type="PANTHER" id="PTHR43146">
    <property type="entry name" value="CANCER-RELATED NUCLEOSIDE-TRIPHOSPHATASE"/>
    <property type="match status" value="1"/>
</dbReference>
<dbReference type="Pfam" id="PF03266">
    <property type="entry name" value="NTPase_1"/>
    <property type="match status" value="1"/>
</dbReference>
<organism evidence="4 5">
    <name type="scientific">Methanospirillum lacunae</name>
    <dbReference type="NCBI Taxonomy" id="668570"/>
    <lineage>
        <taxon>Archaea</taxon>
        <taxon>Methanobacteriati</taxon>
        <taxon>Methanobacteriota</taxon>
        <taxon>Stenosarchaea group</taxon>
        <taxon>Methanomicrobia</taxon>
        <taxon>Methanomicrobiales</taxon>
        <taxon>Methanospirillaceae</taxon>
        <taxon>Methanospirillum</taxon>
    </lineage>
</organism>
<dbReference type="InterPro" id="IPR027417">
    <property type="entry name" value="P-loop_NTPase"/>
</dbReference>
<dbReference type="Proteomes" id="UP000245657">
    <property type="component" value="Unassembled WGS sequence"/>
</dbReference>
<proteinExistence type="predicted"/>
<evidence type="ECO:0000256" key="3">
    <source>
        <dbReference type="ARBA" id="ARBA00022840"/>
    </source>
</evidence>
<dbReference type="OrthoDB" id="52698at2157"/>
<evidence type="ECO:0000256" key="1">
    <source>
        <dbReference type="ARBA" id="ARBA00022741"/>
    </source>
</evidence>
<evidence type="ECO:0000313" key="4">
    <source>
        <dbReference type="EMBL" id="PWR71282.1"/>
    </source>
</evidence>
<dbReference type="RefSeq" id="WP_109968900.1">
    <property type="nucleotide sequence ID" value="NZ_QGMY01000008.1"/>
</dbReference>
<protein>
    <submittedName>
        <fullName evidence="4">Nucleotide kinase</fullName>
    </submittedName>
</protein>